<name>A0A5C7WLJ8_METME</name>
<evidence type="ECO:0000256" key="1">
    <source>
        <dbReference type="ARBA" id="ARBA00023122"/>
    </source>
</evidence>
<feature type="domain" description="CBS" evidence="3">
    <location>
        <begin position="72"/>
        <end position="130"/>
    </location>
</feature>
<reference evidence="4 5" key="1">
    <citation type="submission" date="2018-09" db="EMBL/GenBank/DDBJ databases">
        <title>Metagenome Assembled Genomes from an Advanced Water Purification Facility.</title>
        <authorList>
            <person name="Stamps B.W."/>
            <person name="Spear J.R."/>
        </authorList>
    </citation>
    <scope>NUCLEOTIDE SEQUENCE [LARGE SCALE GENOMIC DNA]</scope>
    <source>
        <strain evidence="4">Bin_42_2</strain>
    </source>
</reference>
<sequence>MMIGHLMSTCVVTASPMQSLKSAAKIMEENDFDALPICDNHRVIGMLTVRDIAMKAVAQGVSLAESKISEFMTFETAYVFMDQPAEEVARLMIEQQVRRLLVLDRDYQLVGIVSVDDLLMAGNLQAILASHVEATKHLEAYQWPNLSFTSRKQPLH</sequence>
<dbReference type="InterPro" id="IPR051257">
    <property type="entry name" value="Diverse_CBS-Domain"/>
</dbReference>
<feature type="domain" description="CBS" evidence="3">
    <location>
        <begin position="7"/>
        <end position="63"/>
    </location>
</feature>
<dbReference type="SUPFAM" id="SSF54631">
    <property type="entry name" value="CBS-domain pair"/>
    <property type="match status" value="1"/>
</dbReference>
<organism evidence="4 5">
    <name type="scientific">Methylophilus methylotrophus</name>
    <name type="common">Bacterium W3A1</name>
    <dbReference type="NCBI Taxonomy" id="17"/>
    <lineage>
        <taxon>Bacteria</taxon>
        <taxon>Pseudomonadati</taxon>
        <taxon>Pseudomonadota</taxon>
        <taxon>Betaproteobacteria</taxon>
        <taxon>Nitrosomonadales</taxon>
        <taxon>Methylophilaceae</taxon>
        <taxon>Methylophilus</taxon>
    </lineage>
</organism>
<protein>
    <submittedName>
        <fullName evidence="4">CBS domain-containing protein</fullName>
    </submittedName>
</protein>
<dbReference type="SMART" id="SM00116">
    <property type="entry name" value="CBS"/>
    <property type="match status" value="2"/>
</dbReference>
<dbReference type="EMBL" id="SSGG01000039">
    <property type="protein sequence ID" value="TXI37899.1"/>
    <property type="molecule type" value="Genomic_DNA"/>
</dbReference>
<dbReference type="Pfam" id="PF00571">
    <property type="entry name" value="CBS"/>
    <property type="match status" value="2"/>
</dbReference>
<accession>A0A5C7WLJ8</accession>
<evidence type="ECO:0000256" key="2">
    <source>
        <dbReference type="PROSITE-ProRule" id="PRU00703"/>
    </source>
</evidence>
<dbReference type="STRING" id="1122236.GCA_000378225_02474"/>
<gene>
    <name evidence="4" type="ORF">E6Q51_02345</name>
</gene>
<dbReference type="PANTHER" id="PTHR43080">
    <property type="entry name" value="CBS DOMAIN-CONTAINING PROTEIN CBSX3, MITOCHONDRIAL"/>
    <property type="match status" value="1"/>
</dbReference>
<dbReference type="InterPro" id="IPR046342">
    <property type="entry name" value="CBS_dom_sf"/>
</dbReference>
<dbReference type="AlphaFoldDB" id="A0A5C7WLJ8"/>
<dbReference type="PANTHER" id="PTHR43080:SF2">
    <property type="entry name" value="CBS DOMAIN-CONTAINING PROTEIN"/>
    <property type="match status" value="1"/>
</dbReference>
<evidence type="ECO:0000313" key="5">
    <source>
        <dbReference type="Proteomes" id="UP000321374"/>
    </source>
</evidence>
<dbReference type="Proteomes" id="UP000321374">
    <property type="component" value="Unassembled WGS sequence"/>
</dbReference>
<evidence type="ECO:0000259" key="3">
    <source>
        <dbReference type="PROSITE" id="PS51371"/>
    </source>
</evidence>
<comment type="caution">
    <text evidence="4">The sequence shown here is derived from an EMBL/GenBank/DDBJ whole genome shotgun (WGS) entry which is preliminary data.</text>
</comment>
<dbReference type="Gene3D" id="3.10.580.10">
    <property type="entry name" value="CBS-domain"/>
    <property type="match status" value="1"/>
</dbReference>
<dbReference type="PROSITE" id="PS51371">
    <property type="entry name" value="CBS"/>
    <property type="match status" value="2"/>
</dbReference>
<keyword evidence="1 2" id="KW-0129">CBS domain</keyword>
<proteinExistence type="predicted"/>
<evidence type="ECO:0000313" key="4">
    <source>
        <dbReference type="EMBL" id="TXI37899.1"/>
    </source>
</evidence>
<dbReference type="InterPro" id="IPR000644">
    <property type="entry name" value="CBS_dom"/>
</dbReference>